<dbReference type="Proteomes" id="UP001071110">
    <property type="component" value="Unassembled WGS sequence"/>
</dbReference>
<accession>A0A9Q4IIB5</accession>
<evidence type="ECO:0000313" key="2">
    <source>
        <dbReference type="Proteomes" id="UP001071110"/>
    </source>
</evidence>
<dbReference type="RefSeq" id="WP_269028343.1">
    <property type="nucleotide sequence ID" value="NZ_BAABDP010000022.1"/>
</dbReference>
<keyword evidence="2" id="KW-1185">Reference proteome</keyword>
<sequence length="42" mass="4750">MPFDLKSAKKALDQFATFAKNLSKLFTKTPKTIKDFADKVSK</sequence>
<dbReference type="EMBL" id="JANRML010000015">
    <property type="protein sequence ID" value="MCZ2221689.1"/>
    <property type="molecule type" value="Genomic_DNA"/>
</dbReference>
<name>A0A9Q4IIB5_9CORY</name>
<reference evidence="1" key="1">
    <citation type="submission" date="2022-08" db="EMBL/GenBank/DDBJ databases">
        <title>Corynebacterium sp. nov., isolated from clinical breast specimens.</title>
        <authorList>
            <person name="Zhang T."/>
        </authorList>
    </citation>
    <scope>NUCLEOTIDE SEQUENCE</scope>
    <source>
        <strain evidence="1">CCUG 57942</strain>
    </source>
</reference>
<dbReference type="AlphaFoldDB" id="A0A9Q4IIB5"/>
<evidence type="ECO:0000313" key="1">
    <source>
        <dbReference type="EMBL" id="MCZ2221689.1"/>
    </source>
</evidence>
<organism evidence="1 2">
    <name type="scientific">Corynebacterium pilbarense</name>
    <dbReference type="NCBI Taxonomy" id="1288393"/>
    <lineage>
        <taxon>Bacteria</taxon>
        <taxon>Bacillati</taxon>
        <taxon>Actinomycetota</taxon>
        <taxon>Actinomycetes</taxon>
        <taxon>Mycobacteriales</taxon>
        <taxon>Corynebacteriaceae</taxon>
        <taxon>Corynebacterium</taxon>
    </lineage>
</organism>
<protein>
    <submittedName>
        <fullName evidence="1">Uncharacterized protein</fullName>
    </submittedName>
</protein>
<proteinExistence type="predicted"/>
<gene>
    <name evidence="1" type="ORF">NUW87_09935</name>
</gene>
<comment type="caution">
    <text evidence="1">The sequence shown here is derived from an EMBL/GenBank/DDBJ whole genome shotgun (WGS) entry which is preliminary data.</text>
</comment>